<evidence type="ECO:0000313" key="2">
    <source>
        <dbReference type="Proteomes" id="UP001153269"/>
    </source>
</evidence>
<evidence type="ECO:0000313" key="1">
    <source>
        <dbReference type="EMBL" id="CAB1455676.1"/>
    </source>
</evidence>
<sequence>MAARCASHRISLLFSSARPLATSVAAKTCSSYRASAVVFNELKVLCLYAIRLETGGTQRDLTSTSTMRGLDGGCGWPFVDCHPGRRGGVLRQRPAAAGAVAFEDKEPKLQVDAVSLASTTAASGPPADCFQGQEQVEHAVH</sequence>
<proteinExistence type="predicted"/>
<dbReference type="AlphaFoldDB" id="A0A9N7VNV3"/>
<dbReference type="Proteomes" id="UP001153269">
    <property type="component" value="Unassembled WGS sequence"/>
</dbReference>
<protein>
    <submittedName>
        <fullName evidence="1">Uncharacterized protein</fullName>
    </submittedName>
</protein>
<gene>
    <name evidence="1" type="ORF">PLEPLA_LOCUS43457</name>
</gene>
<comment type="caution">
    <text evidence="1">The sequence shown here is derived from an EMBL/GenBank/DDBJ whole genome shotgun (WGS) entry which is preliminary data.</text>
</comment>
<accession>A0A9N7VNV3</accession>
<reference evidence="1" key="1">
    <citation type="submission" date="2020-03" db="EMBL/GenBank/DDBJ databases">
        <authorList>
            <person name="Weist P."/>
        </authorList>
    </citation>
    <scope>NUCLEOTIDE SEQUENCE</scope>
</reference>
<keyword evidence="2" id="KW-1185">Reference proteome</keyword>
<dbReference type="EMBL" id="CADEAL010004266">
    <property type="protein sequence ID" value="CAB1455676.1"/>
    <property type="molecule type" value="Genomic_DNA"/>
</dbReference>
<name>A0A9N7VNV3_PLEPL</name>
<organism evidence="1 2">
    <name type="scientific">Pleuronectes platessa</name>
    <name type="common">European plaice</name>
    <dbReference type="NCBI Taxonomy" id="8262"/>
    <lineage>
        <taxon>Eukaryota</taxon>
        <taxon>Metazoa</taxon>
        <taxon>Chordata</taxon>
        <taxon>Craniata</taxon>
        <taxon>Vertebrata</taxon>
        <taxon>Euteleostomi</taxon>
        <taxon>Actinopterygii</taxon>
        <taxon>Neopterygii</taxon>
        <taxon>Teleostei</taxon>
        <taxon>Neoteleostei</taxon>
        <taxon>Acanthomorphata</taxon>
        <taxon>Carangaria</taxon>
        <taxon>Pleuronectiformes</taxon>
        <taxon>Pleuronectoidei</taxon>
        <taxon>Pleuronectidae</taxon>
        <taxon>Pleuronectes</taxon>
    </lineage>
</organism>